<reference evidence="1 2" key="1">
    <citation type="submission" date="2011-01" db="EMBL/GenBank/DDBJ databases">
        <title>Whole genome sequence of Caldisericum exile AZM16c01.</title>
        <authorList>
            <person name="Narita-Yamada S."/>
            <person name="Kawakoshi A."/>
            <person name="Nakamura S."/>
            <person name="Sasagawa M."/>
            <person name="Fukada J."/>
            <person name="Sekine M."/>
            <person name="Kato Y."/>
            <person name="Fukai R."/>
            <person name="Sasaki K."/>
            <person name="Hanamaki A."/>
            <person name="Narita H."/>
            <person name="Konno Y."/>
            <person name="Mori K."/>
            <person name="Yamazaki S."/>
            <person name="Suzuki K."/>
            <person name="Fujita N."/>
        </authorList>
    </citation>
    <scope>NUCLEOTIDE SEQUENCE [LARGE SCALE GENOMIC DNA]</scope>
    <source>
        <strain evidence="2">DSM 21853 / NBRC 104410 / AZM16c01</strain>
    </source>
</reference>
<evidence type="ECO:0000313" key="2">
    <source>
        <dbReference type="Proteomes" id="UP000004793"/>
    </source>
</evidence>
<organism evidence="1 2">
    <name type="scientific">Caldisericum exile (strain DSM 21853 / NBRC 104410 / AZM16c01)</name>
    <dbReference type="NCBI Taxonomy" id="511051"/>
    <lineage>
        <taxon>Bacteria</taxon>
        <taxon>Pseudomonadati</taxon>
        <taxon>Caldisericota/Cryosericota group</taxon>
        <taxon>Caldisericota</taxon>
        <taxon>Caldisericia</taxon>
        <taxon>Caldisericales</taxon>
        <taxon>Caldisericaceae</taxon>
        <taxon>Caldisericum</taxon>
    </lineage>
</organism>
<proteinExistence type="predicted"/>
<keyword evidence="2" id="KW-1185">Reference proteome</keyword>
<gene>
    <name evidence="1" type="ordered locus">CSE_13920</name>
</gene>
<evidence type="ECO:0000313" key="1">
    <source>
        <dbReference type="EMBL" id="BAL81518.1"/>
    </source>
</evidence>
<dbReference type="AlphaFoldDB" id="A0A7U6GFM2"/>
<accession>A0A7U6GFM2</accession>
<dbReference type="RefSeq" id="WP_014453913.1">
    <property type="nucleotide sequence ID" value="NC_017096.1"/>
</dbReference>
<dbReference type="KEGG" id="cex:CSE_13920"/>
<sequence>MFYPYRRFGYGLGCFKGFAPFHKWHRGFGYGFGPYHIDDKERLEFAKKELELKLEYVSKELAVHPDDPDLNFEKRELENRISYINDLLTKLLK</sequence>
<protein>
    <recommendedName>
        <fullName evidence="3">DUF5320 domain-containing protein</fullName>
    </recommendedName>
</protein>
<dbReference type="EMBL" id="AP012051">
    <property type="protein sequence ID" value="BAL81518.1"/>
    <property type="molecule type" value="Genomic_DNA"/>
</dbReference>
<dbReference type="Proteomes" id="UP000004793">
    <property type="component" value="Chromosome"/>
</dbReference>
<name>A0A7U6GFM2_CALEA</name>
<evidence type="ECO:0008006" key="3">
    <source>
        <dbReference type="Google" id="ProtNLM"/>
    </source>
</evidence>